<proteinExistence type="predicted"/>
<evidence type="ECO:0000313" key="1">
    <source>
        <dbReference type="EMBL" id="SUA99667.1"/>
    </source>
</evidence>
<dbReference type="PROSITE" id="PS51257">
    <property type="entry name" value="PROKAR_LIPOPROTEIN"/>
    <property type="match status" value="1"/>
</dbReference>
<dbReference type="AlphaFoldDB" id="A0A378ZR88"/>
<sequence length="237" mass="25782">MRRVKIYGSIFIAVFAVACHRHPIDQVDKSNFFGADAAIAPFETKLTIGGIYTTIGSPKKLVSGARIDQFCDVDTKYASPEVDESGVIVAASEEKIDGSSMAKLGAQKFPGFSVSLAAGSDYSAAYTLKNVTRTRLANSEFIIEDIITKIGSKCRGYIRAYQRQGRDVFVLLEGYKAERVEGTINHKRNAEAGVTVQIAGQRSSPIDAGADWERQKRMAAENVFIEVSGFKIEPGSI</sequence>
<evidence type="ECO:0000313" key="2">
    <source>
        <dbReference type="Proteomes" id="UP000255000"/>
    </source>
</evidence>
<dbReference type="Proteomes" id="UP000255000">
    <property type="component" value="Unassembled WGS sequence"/>
</dbReference>
<reference evidence="1 2" key="1">
    <citation type="submission" date="2018-06" db="EMBL/GenBank/DDBJ databases">
        <authorList>
            <consortium name="Pathogen Informatics"/>
            <person name="Doyle S."/>
        </authorList>
    </citation>
    <scope>NUCLEOTIDE SEQUENCE [LARGE SCALE GENOMIC DNA]</scope>
    <source>
        <strain evidence="1 2">NCTC13350</strain>
    </source>
</reference>
<protein>
    <submittedName>
        <fullName evidence="1">Uncharacterized protein</fullName>
    </submittedName>
</protein>
<gene>
    <name evidence="1" type="ORF">NCTC13350_00569</name>
</gene>
<organism evidence="1 2">
    <name type="scientific">Pannonibacter phragmitetus</name>
    <dbReference type="NCBI Taxonomy" id="121719"/>
    <lineage>
        <taxon>Bacteria</taxon>
        <taxon>Pseudomonadati</taxon>
        <taxon>Pseudomonadota</taxon>
        <taxon>Alphaproteobacteria</taxon>
        <taxon>Hyphomicrobiales</taxon>
        <taxon>Stappiaceae</taxon>
        <taxon>Pannonibacter</taxon>
    </lineage>
</organism>
<dbReference type="EMBL" id="UGSK01000001">
    <property type="protein sequence ID" value="SUA99667.1"/>
    <property type="molecule type" value="Genomic_DNA"/>
</dbReference>
<dbReference type="RefSeq" id="WP_147290385.1">
    <property type="nucleotide sequence ID" value="NZ_UGSK01000001.1"/>
</dbReference>
<name>A0A378ZR88_9HYPH</name>
<accession>A0A378ZR88</accession>